<evidence type="ECO:0000313" key="1">
    <source>
        <dbReference type="EMBL" id="WRT68204.1"/>
    </source>
</evidence>
<gene>
    <name evidence="1" type="ORF">IL334_005179</name>
</gene>
<dbReference type="EMBL" id="CP141887">
    <property type="protein sequence ID" value="WRT68204.1"/>
    <property type="molecule type" value="Genomic_DNA"/>
</dbReference>
<name>A0ABZ1D3W6_9TREE</name>
<keyword evidence="2" id="KW-1185">Reference proteome</keyword>
<dbReference type="RefSeq" id="XP_062792944.1">
    <property type="nucleotide sequence ID" value="XM_062936893.1"/>
</dbReference>
<protein>
    <submittedName>
        <fullName evidence="1">Uncharacterized protein</fullName>
    </submittedName>
</protein>
<dbReference type="Gene3D" id="2.60.120.260">
    <property type="entry name" value="Galactose-binding domain-like"/>
    <property type="match status" value="1"/>
</dbReference>
<proteinExistence type="predicted"/>
<reference evidence="1 2" key="1">
    <citation type="submission" date="2024-01" db="EMBL/GenBank/DDBJ databases">
        <title>Comparative genomics of Cryptococcus and Kwoniella reveals pathogenesis evolution and contrasting modes of karyotype evolution via chromosome fusion or intercentromeric recombination.</title>
        <authorList>
            <person name="Coelho M.A."/>
            <person name="David-Palma M."/>
            <person name="Shea T."/>
            <person name="Bowers K."/>
            <person name="McGinley-Smith S."/>
            <person name="Mohammad A.W."/>
            <person name="Gnirke A."/>
            <person name="Yurkov A.M."/>
            <person name="Nowrousian M."/>
            <person name="Sun S."/>
            <person name="Cuomo C.A."/>
            <person name="Heitman J."/>
        </authorList>
    </citation>
    <scope>NUCLEOTIDE SEQUENCE [LARGE SCALE GENOMIC DNA]</scope>
    <source>
        <strain evidence="1">CBS 11374</strain>
    </source>
</reference>
<sequence>MSTTQSFDDTSPYIAYKGDWNPQQSTDPFVAKYKNATFHGTTEDGDTATIVFVGTDVMVFGAKRPNHGFLSGSIDGGEKQYMNGTARDPELYQQVLFEAHNLDNATHTVIMTNEPFYDTGVGGLWFDIDFFSVNGTPIASVSGTTSTAPINSVTYTGEATFQTVPPSGIDQPHIGGSPTAVQLAVSVAPSLSGGQRPVNNQVASSNDAHQCISPTNIFPSLLGSLFLCLMLSHFRRLS</sequence>
<evidence type="ECO:0000313" key="2">
    <source>
        <dbReference type="Proteomes" id="UP001329825"/>
    </source>
</evidence>
<dbReference type="Proteomes" id="UP001329825">
    <property type="component" value="Chromosome 7"/>
</dbReference>
<organism evidence="1 2">
    <name type="scientific">Kwoniella shivajii</name>
    <dbReference type="NCBI Taxonomy" id="564305"/>
    <lineage>
        <taxon>Eukaryota</taxon>
        <taxon>Fungi</taxon>
        <taxon>Dikarya</taxon>
        <taxon>Basidiomycota</taxon>
        <taxon>Agaricomycotina</taxon>
        <taxon>Tremellomycetes</taxon>
        <taxon>Tremellales</taxon>
        <taxon>Cryptococcaceae</taxon>
        <taxon>Kwoniella</taxon>
    </lineage>
</organism>
<dbReference type="GeneID" id="87957310"/>
<accession>A0ABZ1D3W6</accession>